<reference evidence="4" key="1">
    <citation type="journal article" date="2023" name="G3 (Bethesda)">
        <title>A reference genome for the long-term kleptoplast-retaining sea slug Elysia crispata morphotype clarki.</title>
        <authorList>
            <person name="Eastman K.E."/>
            <person name="Pendleton A.L."/>
            <person name="Shaikh M.A."/>
            <person name="Suttiyut T."/>
            <person name="Ogas R."/>
            <person name="Tomko P."/>
            <person name="Gavelis G."/>
            <person name="Widhalm J.R."/>
            <person name="Wisecaver J.H."/>
        </authorList>
    </citation>
    <scope>NUCLEOTIDE SEQUENCE</scope>
    <source>
        <strain evidence="4">ECLA1</strain>
    </source>
</reference>
<feature type="compositionally biased region" description="Polar residues" evidence="1">
    <location>
        <begin position="300"/>
        <end position="310"/>
    </location>
</feature>
<feature type="region of interest" description="Disordered" evidence="1">
    <location>
        <begin position="78"/>
        <end position="310"/>
    </location>
</feature>
<dbReference type="Pfam" id="PF00240">
    <property type="entry name" value="ubiquitin"/>
    <property type="match status" value="1"/>
</dbReference>
<feature type="compositionally biased region" description="Low complexity" evidence="1">
    <location>
        <begin position="288"/>
        <end position="299"/>
    </location>
</feature>
<feature type="compositionally biased region" description="Polar residues" evidence="1">
    <location>
        <begin position="272"/>
        <end position="287"/>
    </location>
</feature>
<gene>
    <name evidence="4" type="ORF">RRG08_009151</name>
</gene>
<dbReference type="AlphaFoldDB" id="A0AAE1CSU8"/>
<keyword evidence="2" id="KW-0472">Membrane</keyword>
<dbReference type="PANTHER" id="PTHR14557">
    <property type="entry name" value="PROTEIN C7ORF21"/>
    <property type="match status" value="1"/>
</dbReference>
<dbReference type="Gene3D" id="3.10.20.90">
    <property type="entry name" value="Phosphatidylinositol 3-kinase Catalytic Subunit, Chain A, domain 1"/>
    <property type="match status" value="1"/>
</dbReference>
<accession>A0AAE1CSU8</accession>
<evidence type="ECO:0000259" key="3">
    <source>
        <dbReference type="PROSITE" id="PS50053"/>
    </source>
</evidence>
<feature type="domain" description="Ubiquitin-like" evidence="3">
    <location>
        <begin position="311"/>
        <end position="380"/>
    </location>
</feature>
<feature type="compositionally biased region" description="Polar residues" evidence="1">
    <location>
        <begin position="125"/>
        <end position="141"/>
    </location>
</feature>
<proteinExistence type="predicted"/>
<keyword evidence="2" id="KW-0812">Transmembrane</keyword>
<keyword evidence="2" id="KW-1133">Transmembrane helix</keyword>
<feature type="transmembrane region" description="Helical" evidence="2">
    <location>
        <begin position="12"/>
        <end position="30"/>
    </location>
</feature>
<feature type="compositionally biased region" description="Polar residues" evidence="1">
    <location>
        <begin position="177"/>
        <end position="188"/>
    </location>
</feature>
<organism evidence="4 5">
    <name type="scientific">Elysia crispata</name>
    <name type="common">lettuce slug</name>
    <dbReference type="NCBI Taxonomy" id="231223"/>
    <lineage>
        <taxon>Eukaryota</taxon>
        <taxon>Metazoa</taxon>
        <taxon>Spiralia</taxon>
        <taxon>Lophotrochozoa</taxon>
        <taxon>Mollusca</taxon>
        <taxon>Gastropoda</taxon>
        <taxon>Heterobranchia</taxon>
        <taxon>Euthyneura</taxon>
        <taxon>Panpulmonata</taxon>
        <taxon>Sacoglossa</taxon>
        <taxon>Placobranchoidea</taxon>
        <taxon>Plakobranchidae</taxon>
        <taxon>Elysia</taxon>
    </lineage>
</organism>
<feature type="region of interest" description="Disordered" evidence="1">
    <location>
        <begin position="388"/>
        <end position="407"/>
    </location>
</feature>
<protein>
    <recommendedName>
        <fullName evidence="3">Ubiquitin-like domain-containing protein</fullName>
    </recommendedName>
</protein>
<dbReference type="InterPro" id="IPR029071">
    <property type="entry name" value="Ubiquitin-like_domsf"/>
</dbReference>
<dbReference type="InterPro" id="IPR000626">
    <property type="entry name" value="Ubiquitin-like_dom"/>
</dbReference>
<dbReference type="GO" id="GO:0036503">
    <property type="term" value="P:ERAD pathway"/>
    <property type="evidence" value="ECO:0007669"/>
    <property type="project" value="InterPro"/>
</dbReference>
<sequence>MPLIEGLGDEVTLVMATLLVCVIVTLAWFSTHTADLPALREVGITVIERTQIRRRVIAQPPSNQDRPVDNENLTGLIEFVSRPPGNTSESSQDRGISSESSQEAGATAAADERVELSQHTPPPSDTNSAKEGATETISASTLLKDRTSELKSLVQQPSETKSTEDHHGDHEEEIASSKLTSSAVSPAENTLKPVVSTQSVEQPSEEEVRRRRVQFFQNSSSPQATRDAALGVSSSENNGATDSSKSETSNSPAIASSGDQSSDDCLHKHIRVNNTDSASTSVAQPQQSSSTTRSSDADSNTQEARQSSPSIRVKLKYMNETQRMVYTSPLDTIGNFRRTHFQQELQEGDKWVRFIYNGQDLRDDEATLQAYQVGDNCTMHCLITNKRRAPSAQGGSSGSGGGLHAGDDEEGDSVMGALMYPLFTLVLAVVWYFRLTYRQYFSPMSTVCLIGISFLLGLGYFSSLRTTAAATGNQQQTPSEHPIALPSAPDKSFSCRARHRR</sequence>
<dbReference type="EMBL" id="JAWDGP010006893">
    <property type="protein sequence ID" value="KAK3733511.1"/>
    <property type="molecule type" value="Genomic_DNA"/>
</dbReference>
<feature type="transmembrane region" description="Helical" evidence="2">
    <location>
        <begin position="440"/>
        <end position="461"/>
    </location>
</feature>
<feature type="transmembrane region" description="Helical" evidence="2">
    <location>
        <begin position="417"/>
        <end position="434"/>
    </location>
</feature>
<comment type="caution">
    <text evidence="4">The sequence shown here is derived from an EMBL/GenBank/DDBJ whole genome shotgun (WGS) entry which is preliminary data.</text>
</comment>
<feature type="compositionally biased region" description="Gly residues" evidence="1">
    <location>
        <begin position="395"/>
        <end position="404"/>
    </location>
</feature>
<dbReference type="PANTHER" id="PTHR14557:SF5">
    <property type="entry name" value="UBIQUITIN-LIKE DOMAIN-CONTAINING PROTEIN"/>
    <property type="match status" value="1"/>
</dbReference>
<feature type="compositionally biased region" description="Basic and acidic residues" evidence="1">
    <location>
        <begin position="161"/>
        <end position="175"/>
    </location>
</feature>
<dbReference type="InterPro" id="IPR040352">
    <property type="entry name" value="TMUB1/2"/>
</dbReference>
<dbReference type="CDD" id="cd17057">
    <property type="entry name" value="Ubl_TMUB1_like"/>
    <property type="match status" value="1"/>
</dbReference>
<keyword evidence="5" id="KW-1185">Reference proteome</keyword>
<feature type="region of interest" description="Disordered" evidence="1">
    <location>
        <begin position="471"/>
        <end position="501"/>
    </location>
</feature>
<evidence type="ECO:0000256" key="1">
    <source>
        <dbReference type="SAM" id="MobiDB-lite"/>
    </source>
</evidence>
<feature type="compositionally biased region" description="Polar residues" evidence="1">
    <location>
        <begin position="84"/>
        <end position="104"/>
    </location>
</feature>
<dbReference type="Proteomes" id="UP001283361">
    <property type="component" value="Unassembled WGS sequence"/>
</dbReference>
<dbReference type="PROSITE" id="PS50053">
    <property type="entry name" value="UBIQUITIN_2"/>
    <property type="match status" value="1"/>
</dbReference>
<evidence type="ECO:0000256" key="2">
    <source>
        <dbReference type="SAM" id="Phobius"/>
    </source>
</evidence>
<dbReference type="SUPFAM" id="SSF54236">
    <property type="entry name" value="Ubiquitin-like"/>
    <property type="match status" value="1"/>
</dbReference>
<name>A0AAE1CSU8_9GAST</name>
<evidence type="ECO:0000313" key="5">
    <source>
        <dbReference type="Proteomes" id="UP001283361"/>
    </source>
</evidence>
<feature type="compositionally biased region" description="Polar residues" evidence="1">
    <location>
        <begin position="232"/>
        <end position="260"/>
    </location>
</feature>
<evidence type="ECO:0000313" key="4">
    <source>
        <dbReference type="EMBL" id="KAK3733511.1"/>
    </source>
</evidence>